<dbReference type="PANTHER" id="PTHR19877">
    <property type="entry name" value="EUKARYOTIC TRANSLATION INITIATION FACTOR 3 SUBUNIT I"/>
    <property type="match status" value="1"/>
</dbReference>
<dbReference type="PROSITE" id="PS00678">
    <property type="entry name" value="WD_REPEATS_1"/>
    <property type="match status" value="1"/>
</dbReference>
<dbReference type="FunFam" id="2.130.10.10:FF:000127">
    <property type="entry name" value="Eukaryotic translation initiation factor 3 subunit I"/>
    <property type="match status" value="1"/>
</dbReference>
<dbReference type="GeneID" id="2906022"/>
<name>A0A1H6PX44_YARLL</name>
<dbReference type="RefSeq" id="XP_499703.1">
    <property type="nucleotide sequence ID" value="XM_499703.1"/>
</dbReference>
<evidence type="ECO:0000256" key="4">
    <source>
        <dbReference type="ARBA" id="ARBA00022737"/>
    </source>
</evidence>
<keyword evidence="1 7" id="KW-0963">Cytoplasm</keyword>
<protein>
    <recommendedName>
        <fullName evidence="7">Eukaryotic translation initiation factor 3 subunit I</fullName>
        <shortName evidence="7">eIF3i</shortName>
    </recommendedName>
    <alternativeName>
        <fullName evidence="7">Eukaryotic translation initiation factor 3 39 kDa subunit homolog</fullName>
        <shortName evidence="7">eIF-3 39 kDa subunit homolog</shortName>
    </alternativeName>
</protein>
<dbReference type="InterPro" id="IPR001680">
    <property type="entry name" value="WD40_rpt"/>
</dbReference>
<evidence type="ECO:0000313" key="9">
    <source>
        <dbReference type="EMBL" id="AOW00190.1"/>
    </source>
</evidence>
<dbReference type="Gene3D" id="2.130.10.10">
    <property type="entry name" value="YVTN repeat-like/Quinoprotein amine dehydrogenase"/>
    <property type="match status" value="1"/>
</dbReference>
<comment type="similarity">
    <text evidence="6">Belongs to the WD repeat STRAP family.</text>
</comment>
<dbReference type="GO" id="GO:0034399">
    <property type="term" value="C:nuclear periphery"/>
    <property type="evidence" value="ECO:0007669"/>
    <property type="project" value="EnsemblFungi"/>
</dbReference>
<dbReference type="PROSITE" id="PS50082">
    <property type="entry name" value="WD_REPEATS_2"/>
    <property type="match status" value="2"/>
</dbReference>
<dbReference type="OMA" id="VWFSHNG"/>
<dbReference type="InterPro" id="IPR036322">
    <property type="entry name" value="WD40_repeat_dom_sf"/>
</dbReference>
<evidence type="ECO:0000256" key="8">
    <source>
        <dbReference type="PROSITE-ProRule" id="PRU00221"/>
    </source>
</evidence>
<dbReference type="Pfam" id="PF24805">
    <property type="entry name" value="EIF3I"/>
    <property type="match status" value="1"/>
</dbReference>
<dbReference type="SMR" id="A0A1H6PX44"/>
<dbReference type="GO" id="GO:0071540">
    <property type="term" value="C:eukaryotic translation initiation factor 3 complex, eIF3e"/>
    <property type="evidence" value="ECO:0007669"/>
    <property type="project" value="EnsemblFungi"/>
</dbReference>
<dbReference type="Proteomes" id="UP000182444">
    <property type="component" value="Chromosome 1A"/>
</dbReference>
<evidence type="ECO:0000256" key="7">
    <source>
        <dbReference type="HAMAP-Rule" id="MF_03008"/>
    </source>
</evidence>
<dbReference type="PANTHER" id="PTHR19877:SF1">
    <property type="entry name" value="EUKARYOTIC TRANSLATION INITIATION FACTOR 3 SUBUNIT I"/>
    <property type="match status" value="1"/>
</dbReference>
<comment type="function">
    <text evidence="7">Component of the eukaryotic translation initiation factor 3 (eIF-3) complex, which is involved in protein synthesis of a specialized repertoire of mRNAs and, together with other initiation factors, stimulates binding of mRNA and methionyl-tRNAi to the 40S ribosome. The eIF-3 complex specifically targets and initiates translation of a subset of mRNAs involved in cell proliferation.</text>
</comment>
<dbReference type="OrthoDB" id="24966at2759"/>
<reference evidence="9 11" key="1">
    <citation type="journal article" date="2016" name="PLoS ONE">
        <title>Sequence Assembly of Yarrowia lipolytica Strain W29/CLIB89 Shows Transposable Element Diversity.</title>
        <authorList>
            <person name="Magnan C."/>
            <person name="Yu J."/>
            <person name="Chang I."/>
            <person name="Jahn E."/>
            <person name="Kanomata Y."/>
            <person name="Wu J."/>
            <person name="Zeller M."/>
            <person name="Oakes M."/>
            <person name="Baldi P."/>
            <person name="Sandmeyer S."/>
        </authorList>
    </citation>
    <scope>NUCLEOTIDE SEQUENCE [LARGE SCALE GENOMIC DNA]</scope>
    <source>
        <strain evidence="9">CLIB89</strain>
        <strain evidence="11">CLIB89(W29)</strain>
    </source>
</reference>
<dbReference type="InterPro" id="IPR019775">
    <property type="entry name" value="WD40_repeat_CS"/>
</dbReference>
<keyword evidence="2 7" id="KW-0396">Initiation factor</keyword>
<dbReference type="Proteomes" id="UP000256601">
    <property type="component" value="Unassembled WGS sequence"/>
</dbReference>
<evidence type="ECO:0000256" key="1">
    <source>
        <dbReference type="ARBA" id="ARBA00022490"/>
    </source>
</evidence>
<accession>A0A1H6PX44</accession>
<keyword evidence="4" id="KW-0677">Repeat</keyword>
<dbReference type="SMART" id="SM00320">
    <property type="entry name" value="WD40"/>
    <property type="match status" value="6"/>
</dbReference>
<comment type="subcellular location">
    <subcellularLocation>
        <location evidence="7">Cytoplasm</location>
    </subcellularLocation>
</comment>
<proteinExistence type="inferred from homology"/>
<dbReference type="AlphaFoldDB" id="A0A1H6PX44"/>
<dbReference type="KEGG" id="yli:2906022"/>
<feature type="repeat" description="WD" evidence="8">
    <location>
        <begin position="6"/>
        <end position="47"/>
    </location>
</feature>
<comment type="similarity">
    <text evidence="7">Belongs to the eIF-3 subunit I family.</text>
</comment>
<gene>
    <name evidence="7" type="primary">TIF34</name>
    <name evidence="10" type="ORF">B0I71DRAFT_129291</name>
    <name evidence="9" type="ORF">YALI1_A03183g</name>
</gene>
<dbReference type="PROSITE" id="PS50294">
    <property type="entry name" value="WD_REPEATS_REGION"/>
    <property type="match status" value="2"/>
</dbReference>
<dbReference type="GO" id="GO:0003723">
    <property type="term" value="F:RNA binding"/>
    <property type="evidence" value="ECO:0007669"/>
    <property type="project" value="TreeGrafter"/>
</dbReference>
<dbReference type="SUPFAM" id="SSF50978">
    <property type="entry name" value="WD40 repeat-like"/>
    <property type="match status" value="1"/>
</dbReference>
<dbReference type="InterPro" id="IPR027525">
    <property type="entry name" value="eIF3i"/>
</dbReference>
<dbReference type="GO" id="GO:0033290">
    <property type="term" value="C:eukaryotic 48S preinitiation complex"/>
    <property type="evidence" value="ECO:0007669"/>
    <property type="project" value="UniProtKB-UniRule"/>
</dbReference>
<dbReference type="HAMAP" id="MF_03008">
    <property type="entry name" value="eIF3i"/>
    <property type="match status" value="1"/>
</dbReference>
<reference evidence="10 12" key="2">
    <citation type="submission" date="2018-07" db="EMBL/GenBank/DDBJ databases">
        <title>Draft Genome Assemblies for Five Robust Yarrowia lipolytica Strains Exhibiting High Lipid Production and Pentose Sugar Utilization and Sugar Alcohol Secretion from Undetoxified Lignocellulosic Biomass Hydrolysates.</title>
        <authorList>
            <consortium name="DOE Joint Genome Institute"/>
            <person name="Walker C."/>
            <person name="Ryu S."/>
            <person name="Na H."/>
            <person name="Zane M."/>
            <person name="LaButti K."/>
            <person name="Lipzen A."/>
            <person name="Haridas S."/>
            <person name="Barry K."/>
            <person name="Grigoriev I.V."/>
            <person name="Quarterman J."/>
            <person name="Slininger P."/>
            <person name="Dien B."/>
            <person name="Trinh C.T."/>
        </authorList>
    </citation>
    <scope>NUCLEOTIDE SEQUENCE [LARGE SCALE GENOMIC DNA]</scope>
    <source>
        <strain evidence="10 12">YB392</strain>
    </source>
</reference>
<evidence type="ECO:0000313" key="10">
    <source>
        <dbReference type="EMBL" id="RDW27374.1"/>
    </source>
</evidence>
<evidence type="ECO:0000256" key="5">
    <source>
        <dbReference type="ARBA" id="ARBA00022917"/>
    </source>
</evidence>
<dbReference type="eggNOG" id="KOG0643">
    <property type="taxonomic scope" value="Eukaryota"/>
</dbReference>
<dbReference type="EMBL" id="KZ858964">
    <property type="protein sequence ID" value="RDW27374.1"/>
    <property type="molecule type" value="Genomic_DNA"/>
</dbReference>
<evidence type="ECO:0000313" key="12">
    <source>
        <dbReference type="Proteomes" id="UP000256601"/>
    </source>
</evidence>
<sequence>MRPILLQGHERPLTQLKYNREGDLLFSVARDKTICVWYSHNGERLGTLEGSGGANFSVDADPTTTIVATGSADQTARLWDIKTGKTIHSWNFKTTVKRVEFSPDGTKLIVLSEKMMGYPGGISVFNVKADVNATQETEPIMDIKPEEGADKFSFAVWSYGGKYIITAHADGSLSKYDGATGEFIASTQIHEEKFPITDLQPSPDKTYVITSSKDKTARLTDVDSLKLLKTYKTDTSMNSACITSKKDFVILGGGQDAKDVTTTSSRDGKFEARFYHKIFEDEVGRVKGHFGPLNCVVAHPNGGSYASGGEEGYIRIHHFDPSYFDFTYDVERFAAKE</sequence>
<dbReference type="GO" id="GO:0001732">
    <property type="term" value="P:formation of cytoplasmic translation initiation complex"/>
    <property type="evidence" value="ECO:0007669"/>
    <property type="project" value="UniProtKB-UniRule"/>
</dbReference>
<keyword evidence="5 7" id="KW-0648">Protein biosynthesis</keyword>
<evidence type="ECO:0000256" key="6">
    <source>
        <dbReference type="ARBA" id="ARBA00038394"/>
    </source>
</evidence>
<organism evidence="9 11">
    <name type="scientific">Yarrowia lipolytica</name>
    <name type="common">Candida lipolytica</name>
    <dbReference type="NCBI Taxonomy" id="4952"/>
    <lineage>
        <taxon>Eukaryota</taxon>
        <taxon>Fungi</taxon>
        <taxon>Dikarya</taxon>
        <taxon>Ascomycota</taxon>
        <taxon>Saccharomycotina</taxon>
        <taxon>Dipodascomycetes</taxon>
        <taxon>Dipodascales</taxon>
        <taxon>Dipodascales incertae sedis</taxon>
        <taxon>Yarrowia</taxon>
    </lineage>
</organism>
<feature type="repeat" description="WD" evidence="8">
    <location>
        <begin position="48"/>
        <end position="89"/>
    </location>
</feature>
<keyword evidence="3 8" id="KW-0853">WD repeat</keyword>
<evidence type="ECO:0000256" key="3">
    <source>
        <dbReference type="ARBA" id="ARBA00022574"/>
    </source>
</evidence>
<evidence type="ECO:0000313" key="11">
    <source>
        <dbReference type="Proteomes" id="UP000182444"/>
    </source>
</evidence>
<dbReference type="GO" id="GO:0071541">
    <property type="term" value="C:eukaryotic translation initiation factor 3 complex, eIF3m"/>
    <property type="evidence" value="ECO:0007669"/>
    <property type="project" value="EnsemblFungi"/>
</dbReference>
<dbReference type="VEuPathDB" id="FungiDB:YALI0_A02695g"/>
<comment type="subunit">
    <text evidence="7">Component of the eukaryotic translation initiation factor 3 (eIF-3) complex.</text>
</comment>
<dbReference type="EMBL" id="CP017553">
    <property type="protein sequence ID" value="AOW00190.1"/>
    <property type="molecule type" value="Genomic_DNA"/>
</dbReference>
<dbReference type="GO" id="GO:0016282">
    <property type="term" value="C:eukaryotic 43S preinitiation complex"/>
    <property type="evidence" value="ECO:0007669"/>
    <property type="project" value="UniProtKB-UniRule"/>
</dbReference>
<dbReference type="VEuPathDB" id="FungiDB:YALI1_A03183g"/>
<dbReference type="GO" id="GO:0003743">
    <property type="term" value="F:translation initiation factor activity"/>
    <property type="evidence" value="ECO:0007669"/>
    <property type="project" value="UniProtKB-UniRule"/>
</dbReference>
<evidence type="ECO:0000256" key="2">
    <source>
        <dbReference type="ARBA" id="ARBA00022540"/>
    </source>
</evidence>
<dbReference type="InterPro" id="IPR015943">
    <property type="entry name" value="WD40/YVTN_repeat-like_dom_sf"/>
</dbReference>